<evidence type="ECO:0000313" key="2">
    <source>
        <dbReference type="Proteomes" id="UP000499080"/>
    </source>
</evidence>
<gene>
    <name evidence="1" type="ORF">AVEN_53260_1</name>
</gene>
<sequence>MAADESMSLDGCKAGHSRLWAKTCCQCENATRIGIDICRRKFGYSTCLEIQALHLDYKAINTEMIPVYTNGEGGGSLALEEIKAEEDLRFESDRRSSSLRELSSIIYNVRRTINGLRWILTRIFLLLLITLQTSRYVLPSFGLGFHVDCYSVKTSSVSYIIKILWTRKFTIRCSKRPHICAIKSSFTRNLKPCSRRRRKQLYSSRLIDSISGCKSPIKSEKSL</sequence>
<dbReference type="AlphaFoldDB" id="A0A4Y2ABC5"/>
<accession>A0A4Y2ABC5</accession>
<evidence type="ECO:0000313" key="1">
    <source>
        <dbReference type="EMBL" id="GBL76516.1"/>
    </source>
</evidence>
<keyword evidence="2" id="KW-1185">Reference proteome</keyword>
<organism evidence="1 2">
    <name type="scientific">Araneus ventricosus</name>
    <name type="common">Orbweaver spider</name>
    <name type="synonym">Epeira ventricosa</name>
    <dbReference type="NCBI Taxonomy" id="182803"/>
    <lineage>
        <taxon>Eukaryota</taxon>
        <taxon>Metazoa</taxon>
        <taxon>Ecdysozoa</taxon>
        <taxon>Arthropoda</taxon>
        <taxon>Chelicerata</taxon>
        <taxon>Arachnida</taxon>
        <taxon>Araneae</taxon>
        <taxon>Araneomorphae</taxon>
        <taxon>Entelegynae</taxon>
        <taxon>Araneoidea</taxon>
        <taxon>Araneidae</taxon>
        <taxon>Araneus</taxon>
    </lineage>
</organism>
<comment type="caution">
    <text evidence="1">The sequence shown here is derived from an EMBL/GenBank/DDBJ whole genome shotgun (WGS) entry which is preliminary data.</text>
</comment>
<reference evidence="1 2" key="1">
    <citation type="journal article" date="2019" name="Sci. Rep.">
        <title>Orb-weaving spider Araneus ventricosus genome elucidates the spidroin gene catalogue.</title>
        <authorList>
            <person name="Kono N."/>
            <person name="Nakamura H."/>
            <person name="Ohtoshi R."/>
            <person name="Moran D.A.P."/>
            <person name="Shinohara A."/>
            <person name="Yoshida Y."/>
            <person name="Fujiwara M."/>
            <person name="Mori M."/>
            <person name="Tomita M."/>
            <person name="Arakawa K."/>
        </authorList>
    </citation>
    <scope>NUCLEOTIDE SEQUENCE [LARGE SCALE GENOMIC DNA]</scope>
</reference>
<dbReference type="Proteomes" id="UP000499080">
    <property type="component" value="Unassembled WGS sequence"/>
</dbReference>
<proteinExistence type="predicted"/>
<name>A0A4Y2ABC5_ARAVE</name>
<protein>
    <submittedName>
        <fullName evidence="1">Uncharacterized protein</fullName>
    </submittedName>
</protein>
<dbReference type="EMBL" id="BGPR01000010">
    <property type="protein sequence ID" value="GBL76516.1"/>
    <property type="molecule type" value="Genomic_DNA"/>
</dbReference>